<accession>A0A370N8D5</accession>
<proteinExistence type="predicted"/>
<gene>
    <name evidence="2" type="ORF">DLM46_15940</name>
</gene>
<dbReference type="AlphaFoldDB" id="A0A370N8D5"/>
<evidence type="ECO:0000256" key="1">
    <source>
        <dbReference type="SAM" id="SignalP"/>
    </source>
</evidence>
<dbReference type="EMBL" id="QHKS01000009">
    <property type="protein sequence ID" value="RDK01851.1"/>
    <property type="molecule type" value="Genomic_DNA"/>
</dbReference>
<evidence type="ECO:0000313" key="3">
    <source>
        <dbReference type="Proteomes" id="UP000254875"/>
    </source>
</evidence>
<comment type="caution">
    <text evidence="2">The sequence shown here is derived from an EMBL/GenBank/DDBJ whole genome shotgun (WGS) entry which is preliminary data.</text>
</comment>
<feature type="signal peptide" evidence="1">
    <location>
        <begin position="1"/>
        <end position="30"/>
    </location>
</feature>
<feature type="chain" id="PRO_5016927607" evidence="1">
    <location>
        <begin position="31"/>
        <end position="146"/>
    </location>
</feature>
<keyword evidence="1" id="KW-0732">Signal</keyword>
<dbReference type="Proteomes" id="UP000254875">
    <property type="component" value="Unassembled WGS sequence"/>
</dbReference>
<protein>
    <submittedName>
        <fullName evidence="2">Uncharacterized protein</fullName>
    </submittedName>
</protein>
<keyword evidence="3" id="KW-1185">Reference proteome</keyword>
<organism evidence="2 3">
    <name type="scientific">Paraburkholderia lacunae</name>
    <dbReference type="NCBI Taxonomy" id="2211104"/>
    <lineage>
        <taxon>Bacteria</taxon>
        <taxon>Pseudomonadati</taxon>
        <taxon>Pseudomonadota</taxon>
        <taxon>Betaproteobacteria</taxon>
        <taxon>Burkholderiales</taxon>
        <taxon>Burkholderiaceae</taxon>
        <taxon>Paraburkholderia</taxon>
    </lineage>
</organism>
<evidence type="ECO:0000313" key="2">
    <source>
        <dbReference type="EMBL" id="RDK01851.1"/>
    </source>
</evidence>
<name>A0A370N8D5_9BURK</name>
<sequence length="146" mass="16092">MFGLQRIEIMRTLKTTIALAFIAVTTICNASPTKTSLSGEWDWADAPESRTFSIDLKLNGNQIVGQYCAVAQSGNKTDCDDEKNPNLHGELDRAGRSAAVEFTSFFGAKKGKAVLKISKGRLIWHVTQDPVDGEFYAPRDAVMDRH</sequence>
<reference evidence="3" key="1">
    <citation type="submission" date="2018-05" db="EMBL/GenBank/DDBJ databases">
        <authorList>
            <person name="Feng T."/>
        </authorList>
    </citation>
    <scope>NUCLEOTIDE SEQUENCE [LARGE SCALE GENOMIC DNA]</scope>
    <source>
        <strain evidence="3">S27</strain>
    </source>
</reference>